<keyword evidence="3" id="KW-0436">Ligase</keyword>
<keyword evidence="7" id="KW-0030">Aminoacyl-tRNA synthetase</keyword>
<keyword evidence="5" id="KW-0067">ATP-binding</keyword>
<organism evidence="11 12">
    <name type="scientific">Sphagnum jensenii</name>
    <dbReference type="NCBI Taxonomy" id="128206"/>
    <lineage>
        <taxon>Eukaryota</taxon>
        <taxon>Viridiplantae</taxon>
        <taxon>Streptophyta</taxon>
        <taxon>Embryophyta</taxon>
        <taxon>Bryophyta</taxon>
        <taxon>Sphagnophytina</taxon>
        <taxon>Sphagnopsida</taxon>
        <taxon>Sphagnales</taxon>
        <taxon>Sphagnaceae</taxon>
        <taxon>Sphagnum</taxon>
    </lineage>
</organism>
<dbReference type="Gene3D" id="3.40.50.620">
    <property type="entry name" value="HUPs"/>
    <property type="match status" value="1"/>
</dbReference>
<evidence type="ECO:0000256" key="4">
    <source>
        <dbReference type="ARBA" id="ARBA00022741"/>
    </source>
</evidence>
<protein>
    <recommendedName>
        <fullName evidence="2">valine--tRNA ligase</fullName>
        <ecNumber evidence="2">6.1.1.9</ecNumber>
    </recommendedName>
    <alternativeName>
        <fullName evidence="8">Valyl-tRNA synthetase</fullName>
    </alternativeName>
</protein>
<proteinExistence type="inferred from homology"/>
<feature type="compositionally biased region" description="Basic and acidic residues" evidence="9">
    <location>
        <begin position="81"/>
        <end position="90"/>
    </location>
</feature>
<evidence type="ECO:0000256" key="8">
    <source>
        <dbReference type="ARBA" id="ARBA00029936"/>
    </source>
</evidence>
<evidence type="ECO:0000256" key="3">
    <source>
        <dbReference type="ARBA" id="ARBA00022598"/>
    </source>
</evidence>
<evidence type="ECO:0000256" key="6">
    <source>
        <dbReference type="ARBA" id="ARBA00022917"/>
    </source>
</evidence>
<dbReference type="InterPro" id="IPR002303">
    <property type="entry name" value="Valyl-tRNA_ligase"/>
</dbReference>
<dbReference type="Proteomes" id="UP001497444">
    <property type="component" value="Chromosome 2"/>
</dbReference>
<dbReference type="PANTHER" id="PTHR11946">
    <property type="entry name" value="VALYL-TRNA SYNTHETASES"/>
    <property type="match status" value="1"/>
</dbReference>
<dbReference type="Pfam" id="PF00133">
    <property type="entry name" value="tRNA-synt_1"/>
    <property type="match status" value="1"/>
</dbReference>
<keyword evidence="6" id="KW-0648">Protein biosynthesis</keyword>
<dbReference type="InterPro" id="IPR014729">
    <property type="entry name" value="Rossmann-like_a/b/a_fold"/>
</dbReference>
<dbReference type="EMBL" id="OZ020097">
    <property type="protein sequence ID" value="CAK9268299.1"/>
    <property type="molecule type" value="Genomic_DNA"/>
</dbReference>
<dbReference type="SUPFAM" id="SSF52374">
    <property type="entry name" value="Nucleotidylyl transferase"/>
    <property type="match status" value="1"/>
</dbReference>
<evidence type="ECO:0000256" key="9">
    <source>
        <dbReference type="SAM" id="MobiDB-lite"/>
    </source>
</evidence>
<evidence type="ECO:0000256" key="5">
    <source>
        <dbReference type="ARBA" id="ARBA00022840"/>
    </source>
</evidence>
<name>A0ABP0WN82_9BRYO</name>
<evidence type="ECO:0000259" key="10">
    <source>
        <dbReference type="Pfam" id="PF00133"/>
    </source>
</evidence>
<gene>
    <name evidence="11" type="ORF">CSSPJE1EN1_LOCUS13777</name>
</gene>
<evidence type="ECO:0000313" key="11">
    <source>
        <dbReference type="EMBL" id="CAK9268299.1"/>
    </source>
</evidence>
<comment type="similarity">
    <text evidence="1">Belongs to the class-I aminoacyl-tRNA synthetase family.</text>
</comment>
<dbReference type="PANTHER" id="PTHR11946:SF109">
    <property type="entry name" value="VALINE--TRNA LIGASE"/>
    <property type="match status" value="1"/>
</dbReference>
<keyword evidence="12" id="KW-1185">Reference proteome</keyword>
<dbReference type="InterPro" id="IPR002300">
    <property type="entry name" value="aa-tRNA-synth_Ia"/>
</dbReference>
<feature type="region of interest" description="Disordered" evidence="9">
    <location>
        <begin position="63"/>
        <end position="134"/>
    </location>
</feature>
<reference evidence="11 12" key="1">
    <citation type="submission" date="2024-02" db="EMBL/GenBank/DDBJ databases">
        <authorList>
            <consortium name="ELIXIR-Norway"/>
            <consortium name="Elixir Norway"/>
        </authorList>
    </citation>
    <scope>NUCLEOTIDE SEQUENCE [LARGE SCALE GENOMIC DNA]</scope>
</reference>
<feature type="domain" description="Aminoacyl-tRNA synthetase class Ia" evidence="10">
    <location>
        <begin position="148"/>
        <end position="225"/>
    </location>
</feature>
<keyword evidence="4" id="KW-0547">Nucleotide-binding</keyword>
<evidence type="ECO:0000256" key="2">
    <source>
        <dbReference type="ARBA" id="ARBA00013169"/>
    </source>
</evidence>
<dbReference type="EC" id="6.1.1.9" evidence="2"/>
<evidence type="ECO:0000313" key="12">
    <source>
        <dbReference type="Proteomes" id="UP001497444"/>
    </source>
</evidence>
<sequence length="239" mass="26512">MARTREYATTILPIVYSAMPRGGYIQMAQIPGTPKMESRNCPEIVPGGVPGLWEVVDGALEAQEGAQQQQEDLEKKKKREEKKAAQKAEAAKAPAPPSKKSEQKAKKAAAAASNEADAVDPFTPPGEKKLLAPEMAKSYNPKAIEASWRRMSGYNTLWVPGVDHAGITTQVVVEKKIMKEGNKRRHDLGREQFVAEVYKWKEQSGGTICNQFRRTGMSLDWSREVYSSAEWSLSISRSF</sequence>
<evidence type="ECO:0000256" key="7">
    <source>
        <dbReference type="ARBA" id="ARBA00023146"/>
    </source>
</evidence>
<evidence type="ECO:0000256" key="1">
    <source>
        <dbReference type="ARBA" id="ARBA00005594"/>
    </source>
</evidence>
<accession>A0ABP0WN82</accession>